<organism evidence="5 6">
    <name type="scientific">Crossiella equi</name>
    <dbReference type="NCBI Taxonomy" id="130796"/>
    <lineage>
        <taxon>Bacteria</taxon>
        <taxon>Bacillati</taxon>
        <taxon>Actinomycetota</taxon>
        <taxon>Actinomycetes</taxon>
        <taxon>Pseudonocardiales</taxon>
        <taxon>Pseudonocardiaceae</taxon>
        <taxon>Crossiella</taxon>
    </lineage>
</organism>
<dbReference type="PANTHER" id="PTHR43563">
    <property type="entry name" value="AMINE OXIDASE"/>
    <property type="match status" value="1"/>
</dbReference>
<dbReference type="InterPro" id="IPR002937">
    <property type="entry name" value="Amino_oxidase"/>
</dbReference>
<dbReference type="InterPro" id="IPR036188">
    <property type="entry name" value="FAD/NAD-bd_sf"/>
</dbReference>
<dbReference type="Gene3D" id="3.50.50.60">
    <property type="entry name" value="FAD/NAD(P)-binding domain"/>
    <property type="match status" value="1"/>
</dbReference>
<evidence type="ECO:0000313" key="6">
    <source>
        <dbReference type="Proteomes" id="UP001519363"/>
    </source>
</evidence>
<comment type="cofactor">
    <cofactor evidence="1">
        <name>FAD</name>
        <dbReference type="ChEBI" id="CHEBI:57692"/>
    </cofactor>
</comment>
<gene>
    <name evidence="5" type="ORF">JOF53_002014</name>
</gene>
<evidence type="ECO:0000256" key="3">
    <source>
        <dbReference type="ARBA" id="ARBA00023002"/>
    </source>
</evidence>
<dbReference type="RefSeq" id="WP_086781405.1">
    <property type="nucleotide sequence ID" value="NZ_JAGIOO010000001.1"/>
</dbReference>
<dbReference type="EMBL" id="JAGIOO010000001">
    <property type="protein sequence ID" value="MBP2473142.1"/>
    <property type="molecule type" value="Genomic_DNA"/>
</dbReference>
<accession>A0ABS5AA35</accession>
<evidence type="ECO:0000313" key="5">
    <source>
        <dbReference type="EMBL" id="MBP2473142.1"/>
    </source>
</evidence>
<comment type="similarity">
    <text evidence="2">Belongs to the flavin monoamine oxidase family.</text>
</comment>
<protein>
    <submittedName>
        <fullName evidence="5">Monoamine oxidase</fullName>
    </submittedName>
</protein>
<dbReference type="PANTHER" id="PTHR43563:SF1">
    <property type="entry name" value="AMINE OXIDASE [FLAVIN-CONTAINING] B"/>
    <property type="match status" value="1"/>
</dbReference>
<dbReference type="PRINTS" id="PR00757">
    <property type="entry name" value="AMINEOXDASEF"/>
</dbReference>
<keyword evidence="3" id="KW-0560">Oxidoreductase</keyword>
<sequence>MSTHTDIAVCGGGISGLYTAYQLKKRQPELQVSVYEATGRFGGKIQTVPMLGGAFHAEYGGVRVEPDLQTTVDAFVRELGLPVREITSHEAGSTGLRPALERLTEQERELATLHLDGDIALALLVHALETIVGDQWPMATDSLDRPGREQDRARFCREAVFDGKPLYQQGIWNVLAEVLSYEAVEFCREKGTFYNIKNQNQNAAEWIAQLLDMLLLEQPSYLPVGGMEALPRHVVEVLRTMGVHLHTGHRLITLTETADGERLTLGLRRADGETVEVTAGRVVLALPQQPLRRLASQLPGQVTRCLDAVLPFHMTWACCVVEDPWWDADTLPANGERTPVRAVHFEVSPDARHGMAMFYCDEPWITYWRNLVEDGSGELLFEQTEPLTNTGARLRRELERALRTTFDRTGTPRIVEWGIRDWSLPPYGGGAHLWQPGVDTEGVMHTLEAFSLGSGKTNVHICGEAYSTCQGFMEGALRSAERVLAAIDRDGK</sequence>
<evidence type="ECO:0000256" key="2">
    <source>
        <dbReference type="ARBA" id="ARBA00005995"/>
    </source>
</evidence>
<dbReference type="Pfam" id="PF01593">
    <property type="entry name" value="Amino_oxidase"/>
    <property type="match status" value="1"/>
</dbReference>
<dbReference type="InterPro" id="IPR001613">
    <property type="entry name" value="Flavin_amine_oxidase"/>
</dbReference>
<dbReference type="SUPFAM" id="SSF51905">
    <property type="entry name" value="FAD/NAD(P)-binding domain"/>
    <property type="match status" value="1"/>
</dbReference>
<proteinExistence type="inferred from homology"/>
<evidence type="ECO:0000256" key="1">
    <source>
        <dbReference type="ARBA" id="ARBA00001974"/>
    </source>
</evidence>
<dbReference type="InterPro" id="IPR050703">
    <property type="entry name" value="Flavin_MAO"/>
</dbReference>
<reference evidence="5 6" key="1">
    <citation type="submission" date="2021-03" db="EMBL/GenBank/DDBJ databases">
        <title>Sequencing the genomes of 1000 actinobacteria strains.</title>
        <authorList>
            <person name="Klenk H.-P."/>
        </authorList>
    </citation>
    <scope>NUCLEOTIDE SEQUENCE [LARGE SCALE GENOMIC DNA]</scope>
    <source>
        <strain evidence="5 6">DSM 44580</strain>
    </source>
</reference>
<feature type="domain" description="Amine oxidase" evidence="4">
    <location>
        <begin position="14"/>
        <end position="483"/>
    </location>
</feature>
<dbReference type="Proteomes" id="UP001519363">
    <property type="component" value="Unassembled WGS sequence"/>
</dbReference>
<evidence type="ECO:0000259" key="4">
    <source>
        <dbReference type="Pfam" id="PF01593"/>
    </source>
</evidence>
<keyword evidence="6" id="KW-1185">Reference proteome</keyword>
<comment type="caution">
    <text evidence="5">The sequence shown here is derived from an EMBL/GenBank/DDBJ whole genome shotgun (WGS) entry which is preliminary data.</text>
</comment>
<name>A0ABS5AA35_9PSEU</name>